<reference evidence="1 2" key="1">
    <citation type="submission" date="2018-01" db="EMBL/GenBank/DDBJ databases">
        <title>Whole genome sequencing of Histamine producing bacteria.</title>
        <authorList>
            <person name="Butler K."/>
        </authorList>
    </citation>
    <scope>NUCLEOTIDE SEQUENCE [LARGE SCALE GENOMIC DNA]</scope>
    <source>
        <strain evidence="1 2">JCM 12947</strain>
    </source>
</reference>
<evidence type="ECO:0000313" key="1">
    <source>
        <dbReference type="EMBL" id="PSU41355.1"/>
    </source>
</evidence>
<gene>
    <name evidence="1" type="ORF">C9J12_29690</name>
</gene>
<organism evidence="1 2">
    <name type="scientific">Photobacterium frigidiphilum</name>
    <dbReference type="NCBI Taxonomy" id="264736"/>
    <lineage>
        <taxon>Bacteria</taxon>
        <taxon>Pseudomonadati</taxon>
        <taxon>Pseudomonadota</taxon>
        <taxon>Gammaproteobacteria</taxon>
        <taxon>Vibrionales</taxon>
        <taxon>Vibrionaceae</taxon>
        <taxon>Photobacterium</taxon>
    </lineage>
</organism>
<dbReference type="EMBL" id="PYMJ01000089">
    <property type="protein sequence ID" value="PSU41355.1"/>
    <property type="molecule type" value="Genomic_DNA"/>
</dbReference>
<protein>
    <submittedName>
        <fullName evidence="1">IS5/IS1182 family transposase</fullName>
    </submittedName>
</protein>
<evidence type="ECO:0000313" key="2">
    <source>
        <dbReference type="Proteomes" id="UP000240987"/>
    </source>
</evidence>
<feature type="non-terminal residue" evidence="1">
    <location>
        <position position="54"/>
    </location>
</feature>
<comment type="caution">
    <text evidence="1">The sequence shown here is derived from an EMBL/GenBank/DDBJ whole genome shotgun (WGS) entry which is preliminary data.</text>
</comment>
<accession>A0A2T3J5P4</accession>
<keyword evidence="2" id="KW-1185">Reference proteome</keyword>
<name>A0A2T3J5P4_9GAMM</name>
<sequence length="54" mass="6899">MPYKHNDRKRHHFKKHTYALNNYREYNQALRQRGRFDIWISEDIISNWQHDDRV</sequence>
<proteinExistence type="predicted"/>
<dbReference type="AlphaFoldDB" id="A0A2T3J5P4"/>
<dbReference type="Proteomes" id="UP000240987">
    <property type="component" value="Unassembled WGS sequence"/>
</dbReference>